<reference evidence="16 17" key="1">
    <citation type="journal article" date="2011" name="J. Bacteriol.">
        <title>Genome sequence of the ethanol-producing Zymomonas mobilis subsp. pomaceae lectotype strain ATCC 29192.</title>
        <authorList>
            <person name="Kouvelis V.N."/>
            <person name="Davenport K.W."/>
            <person name="Brettin T.S."/>
            <person name="Bruce D."/>
            <person name="Detter C."/>
            <person name="Han C.S."/>
            <person name="Nolan M."/>
            <person name="Tapia R."/>
            <person name="Damoulaki A."/>
            <person name="Kyrpides N.C."/>
            <person name="Typas M.A."/>
            <person name="Pappas K.M."/>
        </authorList>
    </citation>
    <scope>NUCLEOTIDE SEQUENCE [LARGE SCALE GENOMIC DNA]</scope>
    <source>
        <strain evidence="17">ATCC 29192 / DSM 22645 / JCM 10191 / CCUG 17912 / NBRC 13757 / NCIMB 11200 / NRRL B-4491 / Barker I</strain>
    </source>
</reference>
<evidence type="ECO:0000256" key="3">
    <source>
        <dbReference type="ARBA" id="ARBA00022452"/>
    </source>
</evidence>
<evidence type="ECO:0000256" key="11">
    <source>
        <dbReference type="ARBA" id="ARBA00023237"/>
    </source>
</evidence>
<dbReference type="InterPro" id="IPR036942">
    <property type="entry name" value="Beta-barrel_TonB_sf"/>
</dbReference>
<keyword evidence="7" id="KW-0408">Iron</keyword>
<proteinExistence type="inferred from homology"/>
<protein>
    <submittedName>
        <fullName evidence="16">TonB-dependent receptor</fullName>
    </submittedName>
</protein>
<keyword evidence="16" id="KW-0675">Receptor</keyword>
<evidence type="ECO:0000256" key="7">
    <source>
        <dbReference type="ARBA" id="ARBA00023004"/>
    </source>
</evidence>
<evidence type="ECO:0000256" key="2">
    <source>
        <dbReference type="ARBA" id="ARBA00022448"/>
    </source>
</evidence>
<evidence type="ECO:0000313" key="17">
    <source>
        <dbReference type="Proteomes" id="UP000000491"/>
    </source>
</evidence>
<dbReference type="InterPro" id="IPR039426">
    <property type="entry name" value="TonB-dep_rcpt-like"/>
</dbReference>
<dbReference type="PANTHER" id="PTHR32552">
    <property type="entry name" value="FERRICHROME IRON RECEPTOR-RELATED"/>
    <property type="match status" value="1"/>
</dbReference>
<dbReference type="GO" id="GO:0015344">
    <property type="term" value="F:siderophore uptake transmembrane transporter activity"/>
    <property type="evidence" value="ECO:0007669"/>
    <property type="project" value="TreeGrafter"/>
</dbReference>
<keyword evidence="5 12" id="KW-0812">Transmembrane</keyword>
<comment type="subcellular location">
    <subcellularLocation>
        <location evidence="1 12">Cell outer membrane</location>
        <topology evidence="1 12">Multi-pass membrane protein</topology>
    </subcellularLocation>
</comment>
<organism evidence="16 17">
    <name type="scientific">Zymomonas mobilis subsp. pomaceae (strain ATCC 29192 / DSM 22645 / JCM 10191 / CCUG 17912 / NBRC 13757 / NCIMB 11200 / NRRL B-4491 / Barker I)</name>
    <dbReference type="NCBI Taxonomy" id="579138"/>
    <lineage>
        <taxon>Bacteria</taxon>
        <taxon>Pseudomonadati</taxon>
        <taxon>Pseudomonadota</taxon>
        <taxon>Alphaproteobacteria</taxon>
        <taxon>Sphingomonadales</taxon>
        <taxon>Zymomonadaceae</taxon>
        <taxon>Zymomonas</taxon>
    </lineage>
</organism>
<keyword evidence="2 12" id="KW-0813">Transport</keyword>
<keyword evidence="8" id="KW-0406">Ion transport</keyword>
<dbReference type="GO" id="GO:0009279">
    <property type="term" value="C:cell outer membrane"/>
    <property type="evidence" value="ECO:0007669"/>
    <property type="project" value="UniProtKB-SubCell"/>
</dbReference>
<sequence>MTYHYDNGSELLFRRWRRLISSATSFVVGITTTAYGQAAVAQLPKMTDSKTTATNIEKNDGDIIVTSRSGFQTANGVSGVEIGGGLIQKETAPKSVSHVSTDFIQKQAPSANAFDLVALLPGANVTASDPLGFSTQTNITVRGLSGDAIGYVLEGMPLNDVAYYTGYPTQFADSENYQQISLAQGSADLNSPVLNAAGGVMNLTFRKPAAKMGDYADFSYGSYNTNRQFVRLDTGEIGHSGVMGFVSYSHARTDNWRGPGYDEKQHVDFKLLKEWDNDNHVSLLGTWNKGITSYYPQVDKQSWQAYGISGSNNLNGRFNLNNDAAGADYWRLYRAPEEIFYLAAPTKISLSNKVKLNITPYVQWDRGNVPAGSTLSETGLWNGTDPVTGSITLPNAQEGNATVRSNYTQKSSRAGINASIEWKIKNHDFTFGYWYDYSSDKEQNTFTPVSETGYAPNIWADHRQTIINLPEGSPLLGADNRTHTYVNALYAGDHITLLHKKLTLDIGFKEVIMTRHGYNYLPGPQHKANFTTSEPLPRLGIRYQINPENQVFFSASTNFRTADETALYNSYDPTSGDLLVTGNKNLKNEYSISEELGYRYTSNRIIGSLTLFNYNFSNRQIQTVIVQNGSHIQSTINAGNQVSRGIDVEIGLSPWHHLSPYLSGEYLSAHQTDNLAVGDDFLLTKGKKAIRSPNFQGSIGITYDDHHFFGMASMKYTGSQYSSFLNDERIPAYVTGNLAIGYRFTQEAFLKHPELRLNFINIGNNHYLSGVATPTANAQDSIGKNGTVISGSAPQYYIGGGFAVLFSVSSAF</sequence>
<dbReference type="Pfam" id="PF07715">
    <property type="entry name" value="Plug"/>
    <property type="match status" value="1"/>
</dbReference>
<dbReference type="InterPro" id="IPR012910">
    <property type="entry name" value="Plug_dom"/>
</dbReference>
<name>F8EW25_ZYMMT</name>
<evidence type="ECO:0000256" key="10">
    <source>
        <dbReference type="ARBA" id="ARBA00023136"/>
    </source>
</evidence>
<dbReference type="AlphaFoldDB" id="F8EW25"/>
<evidence type="ECO:0000256" key="12">
    <source>
        <dbReference type="PROSITE-ProRule" id="PRU01360"/>
    </source>
</evidence>
<evidence type="ECO:0000259" key="14">
    <source>
        <dbReference type="Pfam" id="PF00593"/>
    </source>
</evidence>
<keyword evidence="6" id="KW-0732">Signal</keyword>
<dbReference type="InterPro" id="IPR000531">
    <property type="entry name" value="Beta-barrel_TonB"/>
</dbReference>
<dbReference type="Proteomes" id="UP000000491">
    <property type="component" value="Chromosome"/>
</dbReference>
<dbReference type="HOGENOM" id="CLU_017621_0_0_5"/>
<evidence type="ECO:0000256" key="6">
    <source>
        <dbReference type="ARBA" id="ARBA00022729"/>
    </source>
</evidence>
<evidence type="ECO:0000256" key="5">
    <source>
        <dbReference type="ARBA" id="ARBA00022692"/>
    </source>
</evidence>
<dbReference type="PANTHER" id="PTHR32552:SF89">
    <property type="entry name" value="CATECHOLATE SIDEROPHORE RECEPTOR FIU"/>
    <property type="match status" value="1"/>
</dbReference>
<evidence type="ECO:0000313" key="16">
    <source>
        <dbReference type="EMBL" id="AEI38435.1"/>
    </source>
</evidence>
<evidence type="ECO:0000256" key="13">
    <source>
        <dbReference type="RuleBase" id="RU003357"/>
    </source>
</evidence>
<dbReference type="EMBL" id="CP002865">
    <property type="protein sequence ID" value="AEI38435.1"/>
    <property type="molecule type" value="Genomic_DNA"/>
</dbReference>
<gene>
    <name evidence="16" type="ordered locus">Zymop_1545</name>
</gene>
<dbReference type="PATRIC" id="fig|579138.3.peg.1638"/>
<accession>F8EW25</accession>
<keyword evidence="11 12" id="KW-0998">Cell outer membrane</keyword>
<keyword evidence="10 12" id="KW-0472">Membrane</keyword>
<evidence type="ECO:0000259" key="15">
    <source>
        <dbReference type="Pfam" id="PF07715"/>
    </source>
</evidence>
<feature type="domain" description="TonB-dependent receptor-like beta-barrel" evidence="14">
    <location>
        <begin position="314"/>
        <end position="762"/>
    </location>
</feature>
<evidence type="ECO:0000256" key="9">
    <source>
        <dbReference type="ARBA" id="ARBA00023077"/>
    </source>
</evidence>
<dbReference type="Gene3D" id="2.40.170.20">
    <property type="entry name" value="TonB-dependent receptor, beta-barrel domain"/>
    <property type="match status" value="1"/>
</dbReference>
<dbReference type="Gene3D" id="2.170.130.10">
    <property type="entry name" value="TonB-dependent receptor, plug domain"/>
    <property type="match status" value="1"/>
</dbReference>
<evidence type="ECO:0000256" key="4">
    <source>
        <dbReference type="ARBA" id="ARBA00022496"/>
    </source>
</evidence>
<evidence type="ECO:0000256" key="1">
    <source>
        <dbReference type="ARBA" id="ARBA00004571"/>
    </source>
</evidence>
<comment type="similarity">
    <text evidence="12 13">Belongs to the TonB-dependent receptor family.</text>
</comment>
<dbReference type="PROSITE" id="PS52016">
    <property type="entry name" value="TONB_DEPENDENT_REC_3"/>
    <property type="match status" value="1"/>
</dbReference>
<dbReference type="STRING" id="579138.Zymop_1545"/>
<dbReference type="eggNOG" id="COG4772">
    <property type="taxonomic scope" value="Bacteria"/>
</dbReference>
<feature type="domain" description="TonB-dependent receptor plug" evidence="15">
    <location>
        <begin position="89"/>
        <end position="191"/>
    </location>
</feature>
<dbReference type="Pfam" id="PF00593">
    <property type="entry name" value="TonB_dep_Rec_b-barrel"/>
    <property type="match status" value="1"/>
</dbReference>
<keyword evidence="4" id="KW-0410">Iron transport</keyword>
<dbReference type="KEGG" id="zmp:Zymop_1545"/>
<keyword evidence="3 12" id="KW-1134">Transmembrane beta strand</keyword>
<dbReference type="RefSeq" id="WP_013934823.1">
    <property type="nucleotide sequence ID" value="NC_015709.1"/>
</dbReference>
<keyword evidence="9 13" id="KW-0798">TonB box</keyword>
<dbReference type="SUPFAM" id="SSF56935">
    <property type="entry name" value="Porins"/>
    <property type="match status" value="1"/>
</dbReference>
<dbReference type="InterPro" id="IPR037066">
    <property type="entry name" value="Plug_dom_sf"/>
</dbReference>
<evidence type="ECO:0000256" key="8">
    <source>
        <dbReference type="ARBA" id="ARBA00023065"/>
    </source>
</evidence>